<dbReference type="Gene3D" id="3.40.50.300">
    <property type="entry name" value="P-loop containing nucleotide triphosphate hydrolases"/>
    <property type="match status" value="2"/>
</dbReference>
<dbReference type="InterPro" id="IPR014001">
    <property type="entry name" value="Helicase_ATP-bd"/>
</dbReference>
<evidence type="ECO:0000256" key="3">
    <source>
        <dbReference type="ARBA" id="ARBA00022806"/>
    </source>
</evidence>
<name>A0A0S6W947_VECG1</name>
<evidence type="ECO:0000256" key="4">
    <source>
        <dbReference type="ARBA" id="ARBA00022840"/>
    </source>
</evidence>
<dbReference type="GO" id="GO:0005524">
    <property type="term" value="F:ATP binding"/>
    <property type="evidence" value="ECO:0007669"/>
    <property type="project" value="UniProtKB-KW"/>
</dbReference>
<dbReference type="Proteomes" id="UP000030661">
    <property type="component" value="Unassembled WGS sequence"/>
</dbReference>
<dbReference type="InterPro" id="IPR050474">
    <property type="entry name" value="Hel308_SKI2-like"/>
</dbReference>
<dbReference type="SMART" id="SM00487">
    <property type="entry name" value="DEXDc"/>
    <property type="match status" value="1"/>
</dbReference>
<sequence>MWKCDKLHSWLSELTSESHDKRYRHRLLKENLNRRTEILEELKFLIRQAHEDARRHIQELRGNSLTPFEGYFQSNTSENYFDLPLNTLKEYFGETFAGLFAETFLPFNVENWKVPAFLFRFHNAAIHRREEVRQTGQKPKNVVGRPGNDCLAFQLNQDGTIRRSLFCEAKCTSKHRIKKMIANAYKQINSHLLIPQSILEVIEVLESRKKYDHSAQSWIDALRRLWFSGSLGILDAEYERCDLIIYICGQSPKKQSICLPQSSPHQNYTRNRRLEAVEIHLHDVDALILELYNSVDSETISPHPFIKTVQPSHEVEKLARALREELSGKFSRPTARLYSQHTKLHRGQPGLRSWRPEEFLARLDDAVRLLEAAFIEQKTFQDDTWQRGVRRAGELLEWLDHAEMNPDDLPLGLLSAAAYQLAGYPARAAGILREHVREDTESKILQALLKADFQDLFQELGKYWGNPISQDVADFNLTSFHNIVIKETTRALGVLCSKIRWGDEERLEQAQEKLLSVSNMLLHGNDFYSWILAKLCTAVMSTYVKSSLRHHLKEFSSALNEIGQQALERYLRLYYCHCKTIAWPSQIRGIERLKEQTSFALCTPTGSGKTTVAELAILQNLFSIEEIDIPGFNEENFNFPDFFPDIFFNEQPIDHNAFVPLVLYLTPTRALAAEVEDKLFHALGHLSTTDPIVVTGLYGGTDWGPTDVWLTEGKPIVLICTYEKAEALIRFLGPLFRQRMSLVIIDEAHSVDFGFKQDDSQEELQKAESRALRLELLGTRLLAHLSNTHNRVIALSAVASGIEQALADWVSGQDNAISVKSPYRSTRQLIGRLECLPNRGFSIRHDLLDGADLQFEKESEETPYILNPFPPCPITPDFKTKGPEKKLRPYLLWAAMNLAKADKQGKHHAVLISVTQFIEGYIKDFSTLLEKTWINIKIPVFFEPPSQPYKERVWKQCLKTCKDYFTAQSYEYHLLERGIIVHHGNMPGLLARLFVEAIQERIIHIVVATSTLSEGVNLPFETVLIPNLRRNGKPLHIREFENLIGRAGRPGFGTEGSSLVLVEPKSYQEKAYLDLVKELQQKRDGTDKPQSPLAQLLSRLHEQWCQISGSTQISEFLTWLEKTEPLDDVLYKAHPNAIETLDALDSVLLSAIVEIEQIADQEELSLSELEEQLRHVWQHSYARYAINEEQTLNFLENMFIHRGRAVKSRIYPESKQRKKLYRTSLPPRAGEELANLYPIIKQHLEIGREYVTWKNPEQRFDYIRTIIDQLTALPKFRLSDKKKWQNVLRWWFKMEWGTDYPSPERISEWYKYVNQNFIYRFNWGLGSLIALAIEETHQDILPTLENWPQTGLPWIVFWLKELVTWGTLEPVAAYLLARRIETTRTDAEKTAQKYYEEQPEIQNPDEFLNAVTIRKWAQQLFDHDKGRDDVSSESKFPTFIPVKLLANFHNTPKDEWRVVPVETETKLYWYDPAGYPLAESGKLEGWQAEYLNTHDFILDISQNAVLSTLY</sequence>
<keyword evidence="4" id="KW-0067">ATP-binding</keyword>
<evidence type="ECO:0000259" key="6">
    <source>
        <dbReference type="PROSITE" id="PS51194"/>
    </source>
</evidence>
<keyword evidence="1" id="KW-0547">Nucleotide-binding</keyword>
<dbReference type="GO" id="GO:0003676">
    <property type="term" value="F:nucleic acid binding"/>
    <property type="evidence" value="ECO:0007669"/>
    <property type="project" value="InterPro"/>
</dbReference>
<dbReference type="SUPFAM" id="SSF52540">
    <property type="entry name" value="P-loop containing nucleoside triphosphate hydrolases"/>
    <property type="match status" value="1"/>
</dbReference>
<keyword evidence="8" id="KW-1185">Reference proteome</keyword>
<evidence type="ECO:0000313" key="8">
    <source>
        <dbReference type="Proteomes" id="UP000030661"/>
    </source>
</evidence>
<dbReference type="PANTHER" id="PTHR47961">
    <property type="entry name" value="DNA POLYMERASE THETA, PUTATIVE (AFU_ORTHOLOGUE AFUA_1G05260)-RELATED"/>
    <property type="match status" value="1"/>
</dbReference>
<accession>A0A0S6W947</accession>
<protein>
    <submittedName>
        <fullName evidence="7">ATP-dependent helicase, DEAD/DEAH box family</fullName>
    </submittedName>
</protein>
<evidence type="ECO:0000313" key="7">
    <source>
        <dbReference type="EMBL" id="GAK54820.1"/>
    </source>
</evidence>
<dbReference type="STRING" id="1499967.U27_01650"/>
<feature type="domain" description="Helicase ATP-binding" evidence="5">
    <location>
        <begin position="590"/>
        <end position="797"/>
    </location>
</feature>
<evidence type="ECO:0000259" key="5">
    <source>
        <dbReference type="PROSITE" id="PS51192"/>
    </source>
</evidence>
<dbReference type="PROSITE" id="PS51194">
    <property type="entry name" value="HELICASE_CTER"/>
    <property type="match status" value="1"/>
</dbReference>
<feature type="domain" description="Helicase C-terminal" evidence="6">
    <location>
        <begin position="928"/>
        <end position="1097"/>
    </location>
</feature>
<dbReference type="HOGENOM" id="CLU_003747_0_0_0"/>
<dbReference type="InterPro" id="IPR001650">
    <property type="entry name" value="Helicase_C-like"/>
</dbReference>
<keyword evidence="2" id="KW-0378">Hydrolase</keyword>
<dbReference type="PROSITE" id="PS51192">
    <property type="entry name" value="HELICASE_ATP_BIND_1"/>
    <property type="match status" value="1"/>
</dbReference>
<dbReference type="InterPro" id="IPR011545">
    <property type="entry name" value="DEAD/DEAH_box_helicase_dom"/>
</dbReference>
<keyword evidence="3 7" id="KW-0347">Helicase</keyword>
<dbReference type="SMART" id="SM00490">
    <property type="entry name" value="HELICc"/>
    <property type="match status" value="1"/>
</dbReference>
<gene>
    <name evidence="7" type="ORF">U27_01650</name>
</gene>
<reference evidence="7" key="1">
    <citation type="journal article" date="2015" name="PeerJ">
        <title>First genomic representation of candidate bacterial phylum KSB3 points to enhanced environmental sensing as a trigger of wastewater bulking.</title>
        <authorList>
            <person name="Sekiguchi Y."/>
            <person name="Ohashi A."/>
            <person name="Parks D.H."/>
            <person name="Yamauchi T."/>
            <person name="Tyson G.W."/>
            <person name="Hugenholtz P."/>
        </authorList>
    </citation>
    <scope>NUCLEOTIDE SEQUENCE [LARGE SCALE GENOMIC DNA]</scope>
</reference>
<dbReference type="GO" id="GO:0004386">
    <property type="term" value="F:helicase activity"/>
    <property type="evidence" value="ECO:0007669"/>
    <property type="project" value="UniProtKB-KW"/>
</dbReference>
<dbReference type="eggNOG" id="COG1204">
    <property type="taxonomic scope" value="Bacteria"/>
</dbReference>
<dbReference type="InterPro" id="IPR027417">
    <property type="entry name" value="P-loop_NTPase"/>
</dbReference>
<evidence type="ECO:0000256" key="1">
    <source>
        <dbReference type="ARBA" id="ARBA00022741"/>
    </source>
</evidence>
<dbReference type="PANTHER" id="PTHR47961:SF6">
    <property type="entry name" value="DNA-DIRECTED DNA POLYMERASE"/>
    <property type="match status" value="1"/>
</dbReference>
<dbReference type="GO" id="GO:0016787">
    <property type="term" value="F:hydrolase activity"/>
    <property type="evidence" value="ECO:0007669"/>
    <property type="project" value="UniProtKB-KW"/>
</dbReference>
<dbReference type="EMBL" id="DF820463">
    <property type="protein sequence ID" value="GAK54820.1"/>
    <property type="molecule type" value="Genomic_DNA"/>
</dbReference>
<proteinExistence type="predicted"/>
<dbReference type="Pfam" id="PF00270">
    <property type="entry name" value="DEAD"/>
    <property type="match status" value="1"/>
</dbReference>
<organism evidence="7">
    <name type="scientific">Vecturithrix granuli</name>
    <dbReference type="NCBI Taxonomy" id="1499967"/>
    <lineage>
        <taxon>Bacteria</taxon>
        <taxon>Candidatus Moduliflexota</taxon>
        <taxon>Candidatus Vecturitrichia</taxon>
        <taxon>Candidatus Vecturitrichales</taxon>
        <taxon>Candidatus Vecturitrichaceae</taxon>
        <taxon>Candidatus Vecturithrix</taxon>
    </lineage>
</organism>
<evidence type="ECO:0000256" key="2">
    <source>
        <dbReference type="ARBA" id="ARBA00022801"/>
    </source>
</evidence>